<dbReference type="Proteomes" id="UP000230713">
    <property type="component" value="Unassembled WGS sequence"/>
</dbReference>
<keyword evidence="10 11" id="KW-0472">Membrane</keyword>
<feature type="binding site" evidence="11">
    <location>
        <position position="145"/>
    </location>
    <ligand>
        <name>Zn(2+)</name>
        <dbReference type="ChEBI" id="CHEBI:29105"/>
        <note>catalytic</note>
    </ligand>
</feature>
<comment type="caution">
    <text evidence="13">The sequence shown here is derived from an EMBL/GenBank/DDBJ whole genome shotgun (WGS) entry which is preliminary data.</text>
</comment>
<dbReference type="Gene3D" id="3.30.2010.10">
    <property type="entry name" value="Metalloproteases ('zincins'), catalytic domain"/>
    <property type="match status" value="1"/>
</dbReference>
<reference evidence="15 16" key="1">
    <citation type="submission" date="2017-09" db="EMBL/GenBank/DDBJ databases">
        <title>Depth-based differentiation of microbial function through sediment-hosted aquifers and enrichment of novel symbionts in the deep terrestrial subsurface.</title>
        <authorList>
            <person name="Probst A.J."/>
            <person name="Ladd B."/>
            <person name="Jarett J.K."/>
            <person name="Geller-Mcgrath D.E."/>
            <person name="Sieber C.M.K."/>
            <person name="Emerson J.B."/>
            <person name="Anantharaman K."/>
            <person name="Thomas B.C."/>
            <person name="Malmstrom R."/>
            <person name="Stieglmeier M."/>
            <person name="Klingl A."/>
            <person name="Woyke T."/>
            <person name="Ryan C.M."/>
            <person name="Banfield J.F."/>
        </authorList>
    </citation>
    <scope>NUCLEOTIDE SEQUENCE [LARGE SCALE GENOMIC DNA]</scope>
</reference>
<feature type="active site" evidence="11">
    <location>
        <position position="142"/>
    </location>
</feature>
<protein>
    <recommendedName>
        <fullName evidence="11">Protease HtpX homolog</fullName>
        <ecNumber evidence="11">3.4.24.-</ecNumber>
    </recommendedName>
</protein>
<evidence type="ECO:0000313" key="13">
    <source>
        <dbReference type="EMBL" id="PIV13774.1"/>
    </source>
</evidence>
<evidence type="ECO:0000256" key="7">
    <source>
        <dbReference type="ARBA" id="ARBA00022833"/>
    </source>
</evidence>
<evidence type="ECO:0000256" key="1">
    <source>
        <dbReference type="ARBA" id="ARBA00009779"/>
    </source>
</evidence>
<evidence type="ECO:0000256" key="4">
    <source>
        <dbReference type="ARBA" id="ARBA00022692"/>
    </source>
</evidence>
<feature type="transmembrane region" description="Helical" evidence="11">
    <location>
        <begin position="153"/>
        <end position="176"/>
    </location>
</feature>
<organism evidence="13 16">
    <name type="scientific">Huberarchaeum crystalense</name>
    <dbReference type="NCBI Taxonomy" id="2014257"/>
    <lineage>
        <taxon>Archaea</taxon>
        <taxon>Candidatus Huberarchaeota</taxon>
        <taxon>Candidatus Huberarchaeia</taxon>
        <taxon>Candidatus Huberarchaeales</taxon>
        <taxon>Candidatus Huberarchaeaceae</taxon>
        <taxon>Candidatus Huberarchaeum</taxon>
    </lineage>
</organism>
<sequence length="287" mass="31438">MYTQISANKRNSYLLFIFFFAIMFVLGWIVSEVFGYGTIGLVLICSISIIWVIISYYAGDKMVLAANRCREVSKRDEPYLVNTVEGLALAAGIPTPKIYIVEDPAPNAFATGRDPEHSSVAVTRGLLNSLNRAELEGVIAHEISHIKNYDIRYMTLVIVVVGIIGMIASIISYTFIFSNNRNSNNRGLIIVGILAAILAPIFAQIVQLAISRQREYLADSSGALLTHNPQGLADALKKIASDKTPSRSADKTSASLYIANPFKKVDVAGLFSTHPPIKARIAKLEKM</sequence>
<dbReference type="HAMAP" id="MF_00188">
    <property type="entry name" value="Pept_M48_protease_HtpX"/>
    <property type="match status" value="1"/>
</dbReference>
<proteinExistence type="inferred from homology"/>
<feature type="domain" description="Peptidase M48" evidence="12">
    <location>
        <begin position="76"/>
        <end position="286"/>
    </location>
</feature>
<accession>A0A2H9P9R2</accession>
<evidence type="ECO:0000256" key="3">
    <source>
        <dbReference type="ARBA" id="ARBA00022670"/>
    </source>
</evidence>
<evidence type="ECO:0000256" key="11">
    <source>
        <dbReference type="HAMAP-Rule" id="MF_00188"/>
    </source>
</evidence>
<keyword evidence="8 11" id="KW-1133">Transmembrane helix</keyword>
<feature type="transmembrane region" description="Helical" evidence="11">
    <location>
        <begin position="188"/>
        <end position="210"/>
    </location>
</feature>
<evidence type="ECO:0000313" key="15">
    <source>
        <dbReference type="Proteomes" id="UP000228874"/>
    </source>
</evidence>
<dbReference type="PANTHER" id="PTHR43221:SF2">
    <property type="entry name" value="PROTEASE HTPX HOMOLOG"/>
    <property type="match status" value="1"/>
</dbReference>
<keyword evidence="6 11" id="KW-0378">Hydrolase</keyword>
<dbReference type="Pfam" id="PF01435">
    <property type="entry name" value="Peptidase_M48"/>
    <property type="match status" value="1"/>
</dbReference>
<dbReference type="EMBL" id="PFMG01000044">
    <property type="protein sequence ID" value="PIY99775.1"/>
    <property type="molecule type" value="Genomic_DNA"/>
</dbReference>
<comment type="similarity">
    <text evidence="1 11">Belongs to the peptidase M48B family.</text>
</comment>
<gene>
    <name evidence="11" type="primary">htpX</name>
    <name evidence="13" type="ORF">COS45_01175</name>
    <name evidence="14" type="ORF">COY63_01750</name>
</gene>
<evidence type="ECO:0000313" key="14">
    <source>
        <dbReference type="EMBL" id="PIY99775.1"/>
    </source>
</evidence>
<evidence type="ECO:0000256" key="8">
    <source>
        <dbReference type="ARBA" id="ARBA00022989"/>
    </source>
</evidence>
<dbReference type="GO" id="GO:0005886">
    <property type="term" value="C:plasma membrane"/>
    <property type="evidence" value="ECO:0007669"/>
    <property type="project" value="UniProtKB-SubCell"/>
</dbReference>
<reference evidence="13" key="2">
    <citation type="submission" date="2017-09" db="EMBL/GenBank/DDBJ databases">
        <title>Depth-based differentiation of microbial function through sediment-hosted aquifers and enrichment of novel symbionts in the deep terrestrial subsurface.</title>
        <authorList>
            <person name="Probst A.J."/>
            <person name="Ladd B."/>
            <person name="Jarett J.K."/>
            <person name="Geller-Mcgrath D.E."/>
            <person name="Sieber C.M."/>
            <person name="Emerson J.B."/>
            <person name="Anantharaman K."/>
            <person name="Thomas B.C."/>
            <person name="Malmstrom R."/>
            <person name="Stieglmeier M."/>
            <person name="Klingl A."/>
            <person name="Woyke T."/>
            <person name="Ryan C.M."/>
            <person name="Banfield J.F."/>
        </authorList>
    </citation>
    <scope>NUCLEOTIDE SEQUENCE [LARGE SCALE GENOMIC DNA]</scope>
    <source>
        <strain evidence="13">CG03_land_8_20_14_0_80_31_114</strain>
        <strain evidence="14">CG_4_10_14_0_8_um_filter_31_133</strain>
    </source>
</reference>
<keyword evidence="4 11" id="KW-0812">Transmembrane</keyword>
<accession>A0A2H9M2J5</accession>
<comment type="subcellular location">
    <subcellularLocation>
        <location evidence="11">Cell membrane</location>
        <topology evidence="11">Multi-pass membrane protein</topology>
    </subcellularLocation>
</comment>
<comment type="cofactor">
    <cofactor evidence="11">
        <name>Zn(2+)</name>
        <dbReference type="ChEBI" id="CHEBI:29105"/>
    </cofactor>
    <text evidence="11">Binds 1 zinc ion per subunit.</text>
</comment>
<dbReference type="InterPro" id="IPR022919">
    <property type="entry name" value="Pept_M48_protease_HtpX"/>
</dbReference>
<dbReference type="CDD" id="cd07340">
    <property type="entry name" value="M48B_Htpx_like"/>
    <property type="match status" value="1"/>
</dbReference>
<dbReference type="Proteomes" id="UP000228874">
    <property type="component" value="Unassembled WGS sequence"/>
</dbReference>
<dbReference type="PANTHER" id="PTHR43221">
    <property type="entry name" value="PROTEASE HTPX"/>
    <property type="match status" value="1"/>
</dbReference>
<keyword evidence="9 11" id="KW-0482">Metalloprotease</keyword>
<evidence type="ECO:0000256" key="5">
    <source>
        <dbReference type="ARBA" id="ARBA00022723"/>
    </source>
</evidence>
<name>A0A2H9M2J5_HUBC1</name>
<keyword evidence="3 11" id="KW-0645">Protease</keyword>
<evidence type="ECO:0000313" key="16">
    <source>
        <dbReference type="Proteomes" id="UP000230713"/>
    </source>
</evidence>
<dbReference type="EC" id="3.4.24.-" evidence="11"/>
<dbReference type="EMBL" id="PEUT01000027">
    <property type="protein sequence ID" value="PIV13774.1"/>
    <property type="molecule type" value="Genomic_DNA"/>
</dbReference>
<evidence type="ECO:0000256" key="2">
    <source>
        <dbReference type="ARBA" id="ARBA00022475"/>
    </source>
</evidence>
<dbReference type="InterPro" id="IPR001915">
    <property type="entry name" value="Peptidase_M48"/>
</dbReference>
<dbReference type="GO" id="GO:0004222">
    <property type="term" value="F:metalloendopeptidase activity"/>
    <property type="evidence" value="ECO:0007669"/>
    <property type="project" value="UniProtKB-UniRule"/>
</dbReference>
<dbReference type="AlphaFoldDB" id="A0A2H9M2J5"/>
<evidence type="ECO:0000256" key="10">
    <source>
        <dbReference type="ARBA" id="ARBA00023136"/>
    </source>
</evidence>
<evidence type="ECO:0000259" key="12">
    <source>
        <dbReference type="Pfam" id="PF01435"/>
    </source>
</evidence>
<feature type="transmembrane region" description="Helical" evidence="11">
    <location>
        <begin position="12"/>
        <end position="30"/>
    </location>
</feature>
<keyword evidence="7 11" id="KW-0862">Zinc</keyword>
<dbReference type="GO" id="GO:0008270">
    <property type="term" value="F:zinc ion binding"/>
    <property type="evidence" value="ECO:0007669"/>
    <property type="project" value="UniProtKB-UniRule"/>
</dbReference>
<keyword evidence="5 11" id="KW-0479">Metal-binding</keyword>
<keyword evidence="2 11" id="KW-1003">Cell membrane</keyword>
<dbReference type="InterPro" id="IPR050083">
    <property type="entry name" value="HtpX_protease"/>
</dbReference>
<feature type="binding site" evidence="11">
    <location>
        <position position="215"/>
    </location>
    <ligand>
        <name>Zn(2+)</name>
        <dbReference type="ChEBI" id="CHEBI:29105"/>
        <note>catalytic</note>
    </ligand>
</feature>
<feature type="transmembrane region" description="Helical" evidence="11">
    <location>
        <begin position="36"/>
        <end position="58"/>
    </location>
</feature>
<dbReference type="GO" id="GO:0006508">
    <property type="term" value="P:proteolysis"/>
    <property type="evidence" value="ECO:0007669"/>
    <property type="project" value="UniProtKB-KW"/>
</dbReference>
<evidence type="ECO:0000256" key="6">
    <source>
        <dbReference type="ARBA" id="ARBA00022801"/>
    </source>
</evidence>
<evidence type="ECO:0000256" key="9">
    <source>
        <dbReference type="ARBA" id="ARBA00023049"/>
    </source>
</evidence>
<feature type="binding site" evidence="11">
    <location>
        <position position="141"/>
    </location>
    <ligand>
        <name>Zn(2+)</name>
        <dbReference type="ChEBI" id="CHEBI:29105"/>
        <note>catalytic</note>
    </ligand>
</feature>